<name>A0A1H8WJY7_9EURY</name>
<keyword evidence="1" id="KW-1133">Transmembrane helix</keyword>
<keyword evidence="1" id="KW-0812">Transmembrane</keyword>
<keyword evidence="3" id="KW-1185">Reference proteome</keyword>
<reference evidence="3" key="1">
    <citation type="submission" date="2016-10" db="EMBL/GenBank/DDBJ databases">
        <authorList>
            <person name="Varghese N."/>
            <person name="Submissions S."/>
        </authorList>
    </citation>
    <scope>NUCLEOTIDE SEQUENCE [LARGE SCALE GENOMIC DNA]</scope>
    <source>
        <strain evidence="3">IBRC-M 10043</strain>
    </source>
</reference>
<evidence type="ECO:0000313" key="2">
    <source>
        <dbReference type="EMBL" id="SEP28004.1"/>
    </source>
</evidence>
<dbReference type="RefSeq" id="WP_092664913.1">
    <property type="nucleotide sequence ID" value="NZ_FOCX01000062.1"/>
</dbReference>
<dbReference type="Proteomes" id="UP000198775">
    <property type="component" value="Unassembled WGS sequence"/>
</dbReference>
<proteinExistence type="predicted"/>
<gene>
    <name evidence="2" type="ORF">SAMN05216388_106213</name>
</gene>
<organism evidence="2 3">
    <name type="scientific">Halorientalis persicus</name>
    <dbReference type="NCBI Taxonomy" id="1367881"/>
    <lineage>
        <taxon>Archaea</taxon>
        <taxon>Methanobacteriati</taxon>
        <taxon>Methanobacteriota</taxon>
        <taxon>Stenosarchaea group</taxon>
        <taxon>Halobacteria</taxon>
        <taxon>Halobacteriales</taxon>
        <taxon>Haloarculaceae</taxon>
        <taxon>Halorientalis</taxon>
    </lineage>
</organism>
<feature type="transmembrane region" description="Helical" evidence="1">
    <location>
        <begin position="6"/>
        <end position="24"/>
    </location>
</feature>
<keyword evidence="1" id="KW-0472">Membrane</keyword>
<evidence type="ECO:0000256" key="1">
    <source>
        <dbReference type="SAM" id="Phobius"/>
    </source>
</evidence>
<dbReference type="EMBL" id="FOCX01000062">
    <property type="protein sequence ID" value="SEP28004.1"/>
    <property type="molecule type" value="Genomic_DNA"/>
</dbReference>
<feature type="transmembrane region" description="Helical" evidence="1">
    <location>
        <begin position="36"/>
        <end position="61"/>
    </location>
</feature>
<sequence>MLSIQLSWPLALAVAGLGAAWIYLDGRERGMDTADMWAVGFILGMFIPPVIGAVAVAILYIQKRPDTGCGRNGPSLR</sequence>
<dbReference type="OrthoDB" id="241915at2157"/>
<evidence type="ECO:0000313" key="3">
    <source>
        <dbReference type="Proteomes" id="UP000198775"/>
    </source>
</evidence>
<dbReference type="AlphaFoldDB" id="A0A1H8WJY7"/>
<protein>
    <submittedName>
        <fullName evidence="2">Uncharacterized protein</fullName>
    </submittedName>
</protein>
<accession>A0A1H8WJY7</accession>